<dbReference type="EMBL" id="JACHBR010000001">
    <property type="protein sequence ID" value="MBB5625444.1"/>
    <property type="molecule type" value="Genomic_DNA"/>
</dbReference>
<dbReference type="SMART" id="SM00862">
    <property type="entry name" value="Trans_reg_C"/>
    <property type="match status" value="1"/>
</dbReference>
<dbReference type="SUPFAM" id="SSF46894">
    <property type="entry name" value="C-terminal effector domain of the bipartite response regulators"/>
    <property type="match status" value="1"/>
</dbReference>
<evidence type="ECO:0000256" key="6">
    <source>
        <dbReference type="SAM" id="MobiDB-lite"/>
    </source>
</evidence>
<dbReference type="InterPro" id="IPR011990">
    <property type="entry name" value="TPR-like_helical_dom_sf"/>
</dbReference>
<evidence type="ECO:0000256" key="1">
    <source>
        <dbReference type="ARBA" id="ARBA00005820"/>
    </source>
</evidence>
<dbReference type="InterPro" id="IPR001867">
    <property type="entry name" value="OmpR/PhoB-type_DNA-bd"/>
</dbReference>
<dbReference type="InterPro" id="IPR051677">
    <property type="entry name" value="AfsR-DnrI-RedD_regulator"/>
</dbReference>
<dbReference type="Pfam" id="PF03704">
    <property type="entry name" value="BTAD"/>
    <property type="match status" value="1"/>
</dbReference>
<dbReference type="Gene3D" id="1.10.10.10">
    <property type="entry name" value="Winged helix-like DNA-binding domain superfamily/Winged helix DNA-binding domain"/>
    <property type="match status" value="1"/>
</dbReference>
<reference evidence="8 9" key="1">
    <citation type="submission" date="2020-08" db="EMBL/GenBank/DDBJ databases">
        <title>Sequencing the genomes of 1000 actinobacteria strains.</title>
        <authorList>
            <person name="Klenk H.-P."/>
        </authorList>
    </citation>
    <scope>NUCLEOTIDE SEQUENCE [LARGE SCALE GENOMIC DNA]</scope>
    <source>
        <strain evidence="8 9">DSM 45790</strain>
    </source>
</reference>
<comment type="similarity">
    <text evidence="1">Belongs to the AfsR/DnrI/RedD regulatory family.</text>
</comment>
<feature type="DNA-binding region" description="OmpR/PhoB-type" evidence="5">
    <location>
        <begin position="1"/>
        <end position="85"/>
    </location>
</feature>
<sequence length="273" mass="29821">MLGRIGVRLDRCIDISAPKQRMLLATLLCHANEAVSRDRLIDALWGERPPRSAGDNLRVYVSQLRRVLGDDGRIVRRRYGYALNVQPGELDADSFGELAHRGLEACAASDPAAASRLFGDALSLWRGTVSFEEVSRRGAVGAMAVLLDEQREVVVGARIDAELSLGRSGELIGELRRLVTAHPLRERLHAQLMLALYRNGRRAEALEVYRNARRVLIEELGLDPGPELRAMEVAVLNGDAALLSAPGLRGRTSAGTRGPCGIPWPDSRTAHAQ</sequence>
<dbReference type="InterPro" id="IPR005158">
    <property type="entry name" value="BTAD"/>
</dbReference>
<name>A0A7W8Z0Y6_9ACTN</name>
<dbReference type="AlphaFoldDB" id="A0A7W8Z0Y6"/>
<comment type="caution">
    <text evidence="8">The sequence shown here is derived from an EMBL/GenBank/DDBJ whole genome shotgun (WGS) entry which is preliminary data.</text>
</comment>
<dbReference type="Proteomes" id="UP000588112">
    <property type="component" value="Unassembled WGS sequence"/>
</dbReference>
<keyword evidence="4" id="KW-0804">Transcription</keyword>
<gene>
    <name evidence="8" type="ORF">BJ981_001143</name>
</gene>
<dbReference type="GO" id="GO:0006355">
    <property type="term" value="P:regulation of DNA-templated transcription"/>
    <property type="evidence" value="ECO:0007669"/>
    <property type="project" value="InterPro"/>
</dbReference>
<dbReference type="PANTHER" id="PTHR35807">
    <property type="entry name" value="TRANSCRIPTIONAL REGULATOR REDD-RELATED"/>
    <property type="match status" value="1"/>
</dbReference>
<keyword evidence="3 5" id="KW-0238">DNA-binding</keyword>
<protein>
    <submittedName>
        <fullName evidence="8">DNA-binding SARP family transcriptional activator</fullName>
    </submittedName>
</protein>
<dbReference type="Gene3D" id="1.25.40.10">
    <property type="entry name" value="Tetratricopeptide repeat domain"/>
    <property type="match status" value="1"/>
</dbReference>
<dbReference type="RefSeq" id="WP_184608726.1">
    <property type="nucleotide sequence ID" value="NZ_BOOS01000026.1"/>
</dbReference>
<keyword evidence="2" id="KW-0805">Transcription regulation</keyword>
<feature type="domain" description="OmpR/PhoB-type" evidence="7">
    <location>
        <begin position="1"/>
        <end position="85"/>
    </location>
</feature>
<dbReference type="CDD" id="cd15831">
    <property type="entry name" value="BTAD"/>
    <property type="match status" value="1"/>
</dbReference>
<dbReference type="SMART" id="SM01043">
    <property type="entry name" value="BTAD"/>
    <property type="match status" value="1"/>
</dbReference>
<evidence type="ECO:0000313" key="8">
    <source>
        <dbReference type="EMBL" id="MBB5625444.1"/>
    </source>
</evidence>
<dbReference type="Pfam" id="PF00486">
    <property type="entry name" value="Trans_reg_C"/>
    <property type="match status" value="1"/>
</dbReference>
<dbReference type="InterPro" id="IPR016032">
    <property type="entry name" value="Sig_transdc_resp-reg_C-effctor"/>
</dbReference>
<dbReference type="SUPFAM" id="SSF48452">
    <property type="entry name" value="TPR-like"/>
    <property type="match status" value="1"/>
</dbReference>
<keyword evidence="9" id="KW-1185">Reference proteome</keyword>
<dbReference type="PANTHER" id="PTHR35807:SF1">
    <property type="entry name" value="TRANSCRIPTIONAL REGULATOR REDD"/>
    <property type="match status" value="1"/>
</dbReference>
<evidence type="ECO:0000256" key="3">
    <source>
        <dbReference type="ARBA" id="ARBA00023125"/>
    </source>
</evidence>
<dbReference type="GO" id="GO:0000160">
    <property type="term" value="P:phosphorelay signal transduction system"/>
    <property type="evidence" value="ECO:0007669"/>
    <property type="project" value="InterPro"/>
</dbReference>
<accession>A0A7W8Z0Y6</accession>
<dbReference type="GO" id="GO:0003677">
    <property type="term" value="F:DNA binding"/>
    <property type="evidence" value="ECO:0007669"/>
    <property type="project" value="UniProtKB-UniRule"/>
</dbReference>
<proteinExistence type="inferred from homology"/>
<evidence type="ECO:0000256" key="5">
    <source>
        <dbReference type="PROSITE-ProRule" id="PRU01091"/>
    </source>
</evidence>
<dbReference type="PROSITE" id="PS51755">
    <property type="entry name" value="OMPR_PHOB"/>
    <property type="match status" value="1"/>
</dbReference>
<organism evidence="8 9">
    <name type="scientific">Sphaerisporangium krabiense</name>
    <dbReference type="NCBI Taxonomy" id="763782"/>
    <lineage>
        <taxon>Bacteria</taxon>
        <taxon>Bacillati</taxon>
        <taxon>Actinomycetota</taxon>
        <taxon>Actinomycetes</taxon>
        <taxon>Streptosporangiales</taxon>
        <taxon>Streptosporangiaceae</taxon>
        <taxon>Sphaerisporangium</taxon>
    </lineage>
</organism>
<dbReference type="CDD" id="cd00383">
    <property type="entry name" value="trans_reg_C"/>
    <property type="match status" value="1"/>
</dbReference>
<evidence type="ECO:0000313" key="9">
    <source>
        <dbReference type="Proteomes" id="UP000588112"/>
    </source>
</evidence>
<evidence type="ECO:0000259" key="7">
    <source>
        <dbReference type="PROSITE" id="PS51755"/>
    </source>
</evidence>
<dbReference type="InterPro" id="IPR036388">
    <property type="entry name" value="WH-like_DNA-bd_sf"/>
</dbReference>
<feature type="region of interest" description="Disordered" evidence="6">
    <location>
        <begin position="253"/>
        <end position="273"/>
    </location>
</feature>
<evidence type="ECO:0000256" key="2">
    <source>
        <dbReference type="ARBA" id="ARBA00023015"/>
    </source>
</evidence>
<evidence type="ECO:0000256" key="4">
    <source>
        <dbReference type="ARBA" id="ARBA00023163"/>
    </source>
</evidence>